<evidence type="ECO:0000259" key="9">
    <source>
        <dbReference type="PROSITE" id="PS50850"/>
    </source>
</evidence>
<feature type="transmembrane region" description="Helical" evidence="8">
    <location>
        <begin position="365"/>
        <end position="391"/>
    </location>
</feature>
<feature type="transmembrane region" description="Helical" evidence="8">
    <location>
        <begin position="403"/>
        <end position="425"/>
    </location>
</feature>
<feature type="transmembrane region" description="Helical" evidence="8">
    <location>
        <begin position="115"/>
        <end position="133"/>
    </location>
</feature>
<evidence type="ECO:0000313" key="10">
    <source>
        <dbReference type="EMBL" id="KVK71981.1"/>
    </source>
</evidence>
<dbReference type="PROSITE" id="PS50850">
    <property type="entry name" value="MFS"/>
    <property type="match status" value="1"/>
</dbReference>
<proteinExistence type="inferred from homology"/>
<dbReference type="InterPro" id="IPR011701">
    <property type="entry name" value="MFS"/>
</dbReference>
<dbReference type="AlphaFoldDB" id="A0A103Z244"/>
<dbReference type="PANTHER" id="PTHR42718:SF9">
    <property type="entry name" value="MAJOR FACILITATOR SUPERFAMILY MULTIDRUG TRANSPORTER MFSC"/>
    <property type="match status" value="1"/>
</dbReference>
<comment type="caution">
    <text evidence="10">The sequence shown here is derived from an EMBL/GenBank/DDBJ whole genome shotgun (WGS) entry which is preliminary data.</text>
</comment>
<evidence type="ECO:0000256" key="1">
    <source>
        <dbReference type="ARBA" id="ARBA00004651"/>
    </source>
</evidence>
<feature type="transmembrane region" description="Helical" evidence="8">
    <location>
        <begin position="445"/>
        <end position="466"/>
    </location>
</feature>
<feature type="transmembrane region" description="Helical" evidence="8">
    <location>
        <begin position="274"/>
        <end position="296"/>
    </location>
</feature>
<evidence type="ECO:0000313" key="11">
    <source>
        <dbReference type="Proteomes" id="UP000069001"/>
    </source>
</evidence>
<feature type="domain" description="Major facilitator superfamily (MFS) profile" evidence="9">
    <location>
        <begin position="20"/>
        <end position="472"/>
    </location>
</feature>
<feature type="transmembrane region" description="Helical" evidence="8">
    <location>
        <begin position="207"/>
        <end position="224"/>
    </location>
</feature>
<dbReference type="Gene3D" id="1.20.1250.20">
    <property type="entry name" value="MFS general substrate transporter like domains"/>
    <property type="match status" value="1"/>
</dbReference>
<evidence type="ECO:0000256" key="2">
    <source>
        <dbReference type="ARBA" id="ARBA00008537"/>
    </source>
</evidence>
<dbReference type="SUPFAM" id="SSF103473">
    <property type="entry name" value="MFS general substrate transporter"/>
    <property type="match status" value="1"/>
</dbReference>
<dbReference type="PANTHER" id="PTHR42718">
    <property type="entry name" value="MAJOR FACILITATOR SUPERFAMILY MULTIDRUG TRANSPORTER MFSC"/>
    <property type="match status" value="1"/>
</dbReference>
<keyword evidence="3" id="KW-0813">Transport</keyword>
<dbReference type="Pfam" id="PF07690">
    <property type="entry name" value="MFS_1"/>
    <property type="match status" value="1"/>
</dbReference>
<dbReference type="PRINTS" id="PR01036">
    <property type="entry name" value="TCRTETB"/>
</dbReference>
<evidence type="ECO:0000256" key="3">
    <source>
        <dbReference type="ARBA" id="ARBA00022448"/>
    </source>
</evidence>
<protein>
    <recommendedName>
        <fullName evidence="9">Major facilitator superfamily (MFS) profile domain-containing protein</fullName>
    </recommendedName>
</protein>
<dbReference type="InterPro" id="IPR004638">
    <property type="entry name" value="EmrB-like"/>
</dbReference>
<feature type="transmembrane region" description="Helical" evidence="8">
    <location>
        <begin position="145"/>
        <end position="168"/>
    </location>
</feature>
<evidence type="ECO:0000256" key="4">
    <source>
        <dbReference type="ARBA" id="ARBA00022475"/>
    </source>
</evidence>
<evidence type="ECO:0000256" key="8">
    <source>
        <dbReference type="SAM" id="Phobius"/>
    </source>
</evidence>
<dbReference type="GO" id="GO:0022857">
    <property type="term" value="F:transmembrane transporter activity"/>
    <property type="evidence" value="ECO:0007669"/>
    <property type="project" value="InterPro"/>
</dbReference>
<evidence type="ECO:0000256" key="5">
    <source>
        <dbReference type="ARBA" id="ARBA00022692"/>
    </source>
</evidence>
<dbReference type="RefSeq" id="WP_059733188.1">
    <property type="nucleotide sequence ID" value="NZ_LOYH01000109.1"/>
</dbReference>
<feature type="transmembrane region" description="Helical" evidence="8">
    <location>
        <begin position="341"/>
        <end position="359"/>
    </location>
</feature>
<dbReference type="GO" id="GO:0005886">
    <property type="term" value="C:plasma membrane"/>
    <property type="evidence" value="ECO:0007669"/>
    <property type="project" value="UniProtKB-SubCell"/>
</dbReference>
<feature type="transmembrane region" description="Helical" evidence="8">
    <location>
        <begin position="55"/>
        <end position="79"/>
    </location>
</feature>
<comment type="similarity">
    <text evidence="2">Belongs to the major facilitator superfamily. EmrB family.</text>
</comment>
<dbReference type="NCBIfam" id="TIGR00711">
    <property type="entry name" value="efflux_EmrB"/>
    <property type="match status" value="1"/>
</dbReference>
<dbReference type="InterPro" id="IPR036259">
    <property type="entry name" value="MFS_trans_sf"/>
</dbReference>
<gene>
    <name evidence="10" type="ORF">WS90_36105</name>
</gene>
<keyword evidence="7 8" id="KW-0472">Membrane</keyword>
<evidence type="ECO:0000256" key="6">
    <source>
        <dbReference type="ARBA" id="ARBA00022989"/>
    </source>
</evidence>
<keyword evidence="5 8" id="KW-0812">Transmembrane</keyword>
<feature type="transmembrane region" description="Helical" evidence="8">
    <location>
        <begin position="174"/>
        <end position="195"/>
    </location>
</feature>
<feature type="transmembrane region" description="Helical" evidence="8">
    <location>
        <begin position="86"/>
        <end position="109"/>
    </location>
</feature>
<reference evidence="10 11" key="1">
    <citation type="submission" date="2015-11" db="EMBL/GenBank/DDBJ databases">
        <title>Expanding the genomic diversity of Burkholderia species for the development of highly accurate diagnostics.</title>
        <authorList>
            <person name="Sahl J."/>
            <person name="Keim P."/>
            <person name="Wagner D."/>
        </authorList>
    </citation>
    <scope>NUCLEOTIDE SEQUENCE [LARGE SCALE GENOMIC DNA]</scope>
    <source>
        <strain evidence="10 11">MSMB1302</strain>
    </source>
</reference>
<dbReference type="EMBL" id="LOYH01000109">
    <property type="protein sequence ID" value="KVK71981.1"/>
    <property type="molecule type" value="Genomic_DNA"/>
</dbReference>
<comment type="subcellular location">
    <subcellularLocation>
        <location evidence="1">Cell membrane</location>
        <topology evidence="1">Multi-pass membrane protein</topology>
    </subcellularLocation>
</comment>
<dbReference type="Proteomes" id="UP000069001">
    <property type="component" value="Unassembled WGS sequence"/>
</dbReference>
<sequence length="472" mass="49429">MADAGIAAARPLEGVSKHVATGAIMAATILTGLDSTIANVALPQIQRSLGVSQDAVVLVLTSYVVATAIATPLVGWLAARLGRKTLYLLSIAGFTAASVWCGAATTLAWLVWARIAQGIFGAALIPLSQALILDINPQDNHARALSHWGAGVMLGPILGPVVGGIVGQWQGWRWVFYVNVPVGLLAFAGAALWIGRTARAHARPFDVVGFVTLSVAIGFLQTVVETGQQAGWLRAPRIVAAIAIAVVASGLFVRHVMRTPTGGFFERRLLADRNYVTGLCFTAIVGAILFSTRALLPQLLVHVEQYSIVATGLLMAPTGVGTLAAMLAAGAVIKRVDPRRLMAGGFVIASLALLELCLLERPVSPVSIIVSGTMLGVGLGFIFAPLNAATFATLDAGLRADGAAIFALARNVGSSAGVALMQSLLTRFTEANLAARSGPDAAFAAYLSDFRWLLAINLVAIPWVWVMKYRRA</sequence>
<accession>A0A103Z244</accession>
<dbReference type="Gene3D" id="1.20.1720.10">
    <property type="entry name" value="Multidrug resistance protein D"/>
    <property type="match status" value="1"/>
</dbReference>
<name>A0A103Z244_BURCE</name>
<keyword evidence="6 8" id="KW-1133">Transmembrane helix</keyword>
<feature type="transmembrane region" description="Helical" evidence="8">
    <location>
        <begin position="236"/>
        <end position="253"/>
    </location>
</feature>
<organism evidence="10 11">
    <name type="scientific">Burkholderia cepacia</name>
    <name type="common">Pseudomonas cepacia</name>
    <dbReference type="NCBI Taxonomy" id="292"/>
    <lineage>
        <taxon>Bacteria</taxon>
        <taxon>Pseudomonadati</taxon>
        <taxon>Pseudomonadota</taxon>
        <taxon>Betaproteobacteria</taxon>
        <taxon>Burkholderiales</taxon>
        <taxon>Burkholderiaceae</taxon>
        <taxon>Burkholderia</taxon>
        <taxon>Burkholderia cepacia complex</taxon>
    </lineage>
</organism>
<dbReference type="InterPro" id="IPR020846">
    <property type="entry name" value="MFS_dom"/>
</dbReference>
<keyword evidence="4" id="KW-1003">Cell membrane</keyword>
<evidence type="ECO:0000256" key="7">
    <source>
        <dbReference type="ARBA" id="ARBA00023136"/>
    </source>
</evidence>
<feature type="transmembrane region" description="Helical" evidence="8">
    <location>
        <begin position="308"/>
        <end position="329"/>
    </location>
</feature>